<dbReference type="Proteomes" id="UP001623290">
    <property type="component" value="Chromosome"/>
</dbReference>
<protein>
    <submittedName>
        <fullName evidence="1">DUF465 domain-containing protein</fullName>
    </submittedName>
</protein>
<organism evidence="1 2">
    <name type="scientific">Thioclava litoralis</name>
    <dbReference type="NCBI Taxonomy" id="3076557"/>
    <lineage>
        <taxon>Bacteria</taxon>
        <taxon>Pseudomonadati</taxon>
        <taxon>Pseudomonadota</taxon>
        <taxon>Alphaproteobacteria</taxon>
        <taxon>Rhodobacterales</taxon>
        <taxon>Paracoccaceae</taxon>
        <taxon>Thioclava</taxon>
    </lineage>
</organism>
<dbReference type="InterPro" id="IPR038444">
    <property type="entry name" value="DUF465_sf"/>
</dbReference>
<evidence type="ECO:0000313" key="2">
    <source>
        <dbReference type="Proteomes" id="UP001623290"/>
    </source>
</evidence>
<proteinExistence type="predicted"/>
<gene>
    <name evidence="1" type="ORF">RPE78_09955</name>
</gene>
<reference evidence="1 2" key="1">
    <citation type="submission" date="2023-09" db="EMBL/GenBank/DDBJ databases">
        <title>Thioclava shenzhenensis sp. nov., a multidrug resistant bacteria-antagonizing species isolated from coastal seawater.</title>
        <authorList>
            <person name="Long M."/>
        </authorList>
    </citation>
    <scope>NUCLEOTIDE SEQUENCE [LARGE SCALE GENOMIC DNA]</scope>
    <source>
        <strain evidence="1 2">FTW29</strain>
    </source>
</reference>
<sequence length="83" mass="9513">MSEHLHTLNVEFPAYRVQLRELKASDPHAARLMDDYEEVNEQVLRAMEGLQPMEALAEVDLRKKRAQLKDQIARALAEEVNAA</sequence>
<name>A0ABZ1DW74_9RHOB</name>
<evidence type="ECO:0000313" key="1">
    <source>
        <dbReference type="EMBL" id="WRY33019.1"/>
    </source>
</evidence>
<keyword evidence="2" id="KW-1185">Reference proteome</keyword>
<dbReference type="RefSeq" id="WP_406720470.1">
    <property type="nucleotide sequence ID" value="NZ_CP135443.1"/>
</dbReference>
<dbReference type="EMBL" id="CP135443">
    <property type="protein sequence ID" value="WRY33019.1"/>
    <property type="molecule type" value="Genomic_DNA"/>
</dbReference>
<dbReference type="Pfam" id="PF04325">
    <property type="entry name" value="DUF465"/>
    <property type="match status" value="1"/>
</dbReference>
<dbReference type="InterPro" id="IPR007420">
    <property type="entry name" value="DUF465"/>
</dbReference>
<dbReference type="Gene3D" id="6.10.280.50">
    <property type="match status" value="1"/>
</dbReference>
<accession>A0ABZ1DW74</accession>